<dbReference type="AlphaFoldDB" id="A0A2U1LQP7"/>
<proteinExistence type="predicted"/>
<keyword evidence="2" id="KW-1185">Reference proteome</keyword>
<gene>
    <name evidence="1" type="ORF">CTI12_AA433220</name>
</gene>
<name>A0A2U1LQP7_ARTAN</name>
<comment type="caution">
    <text evidence="1">The sequence shown here is derived from an EMBL/GenBank/DDBJ whole genome shotgun (WGS) entry which is preliminary data.</text>
</comment>
<dbReference type="EMBL" id="PKPP01008196">
    <property type="protein sequence ID" value="PWA51315.1"/>
    <property type="molecule type" value="Genomic_DNA"/>
</dbReference>
<dbReference type="OrthoDB" id="1908066at2759"/>
<dbReference type="Proteomes" id="UP000245207">
    <property type="component" value="Unassembled WGS sequence"/>
</dbReference>
<sequence length="90" mass="9942">MKVVVKDEQDIDPNDQNSVLEHLDNVLLDLSFALIFLTVGFKESVSYEEIKKDSDGNVKELKGVLHPKGLFKATKLKLTCIPELKGVAGS</sequence>
<accession>A0A2U1LQP7</accession>
<keyword evidence="1" id="KW-0436">Ligase</keyword>
<organism evidence="1 2">
    <name type="scientific">Artemisia annua</name>
    <name type="common">Sweet wormwood</name>
    <dbReference type="NCBI Taxonomy" id="35608"/>
    <lineage>
        <taxon>Eukaryota</taxon>
        <taxon>Viridiplantae</taxon>
        <taxon>Streptophyta</taxon>
        <taxon>Embryophyta</taxon>
        <taxon>Tracheophyta</taxon>
        <taxon>Spermatophyta</taxon>
        <taxon>Magnoliopsida</taxon>
        <taxon>eudicotyledons</taxon>
        <taxon>Gunneridae</taxon>
        <taxon>Pentapetalae</taxon>
        <taxon>asterids</taxon>
        <taxon>campanulids</taxon>
        <taxon>Asterales</taxon>
        <taxon>Asteraceae</taxon>
        <taxon>Asteroideae</taxon>
        <taxon>Anthemideae</taxon>
        <taxon>Artemisiinae</taxon>
        <taxon>Artemisia</taxon>
    </lineage>
</organism>
<evidence type="ECO:0000313" key="1">
    <source>
        <dbReference type="EMBL" id="PWA51315.1"/>
    </source>
</evidence>
<protein>
    <submittedName>
        <fullName evidence="1">Glutamate--tRNA ligase, cytoplasmic</fullName>
    </submittedName>
</protein>
<evidence type="ECO:0000313" key="2">
    <source>
        <dbReference type="Proteomes" id="UP000245207"/>
    </source>
</evidence>
<reference evidence="1 2" key="1">
    <citation type="journal article" date="2018" name="Mol. Plant">
        <title>The genome of Artemisia annua provides insight into the evolution of Asteraceae family and artemisinin biosynthesis.</title>
        <authorList>
            <person name="Shen Q."/>
            <person name="Zhang L."/>
            <person name="Liao Z."/>
            <person name="Wang S."/>
            <person name="Yan T."/>
            <person name="Shi P."/>
            <person name="Liu M."/>
            <person name="Fu X."/>
            <person name="Pan Q."/>
            <person name="Wang Y."/>
            <person name="Lv Z."/>
            <person name="Lu X."/>
            <person name="Zhang F."/>
            <person name="Jiang W."/>
            <person name="Ma Y."/>
            <person name="Chen M."/>
            <person name="Hao X."/>
            <person name="Li L."/>
            <person name="Tang Y."/>
            <person name="Lv G."/>
            <person name="Zhou Y."/>
            <person name="Sun X."/>
            <person name="Brodelius P.E."/>
            <person name="Rose J.K.C."/>
            <person name="Tang K."/>
        </authorList>
    </citation>
    <scope>NUCLEOTIDE SEQUENCE [LARGE SCALE GENOMIC DNA]</scope>
    <source>
        <strain evidence="2">cv. Huhao1</strain>
        <tissue evidence="1">Leaf</tissue>
    </source>
</reference>
<dbReference type="GO" id="GO:0016874">
    <property type="term" value="F:ligase activity"/>
    <property type="evidence" value="ECO:0007669"/>
    <property type="project" value="UniProtKB-KW"/>
</dbReference>